<organism evidence="2 3">
    <name type="scientific">Cetraspora pellucida</name>
    <dbReference type="NCBI Taxonomy" id="1433469"/>
    <lineage>
        <taxon>Eukaryota</taxon>
        <taxon>Fungi</taxon>
        <taxon>Fungi incertae sedis</taxon>
        <taxon>Mucoromycota</taxon>
        <taxon>Glomeromycotina</taxon>
        <taxon>Glomeromycetes</taxon>
        <taxon>Diversisporales</taxon>
        <taxon>Gigasporaceae</taxon>
        <taxon>Cetraspora</taxon>
    </lineage>
</organism>
<evidence type="ECO:0000313" key="2">
    <source>
        <dbReference type="EMBL" id="CAG8818075.1"/>
    </source>
</evidence>
<dbReference type="OrthoDB" id="5135119at2759"/>
<feature type="non-terminal residue" evidence="2">
    <location>
        <position position="1"/>
    </location>
</feature>
<name>A0A9N9PG94_9GLOM</name>
<accession>A0A9N9PG94</accession>
<proteinExistence type="predicted"/>
<feature type="signal peptide" evidence="1">
    <location>
        <begin position="1"/>
        <end position="17"/>
    </location>
</feature>
<keyword evidence="3" id="KW-1185">Reference proteome</keyword>
<evidence type="ECO:0000256" key="1">
    <source>
        <dbReference type="SAM" id="SignalP"/>
    </source>
</evidence>
<dbReference type="EMBL" id="CAJVQA010046244">
    <property type="protein sequence ID" value="CAG8818075.1"/>
    <property type="molecule type" value="Genomic_DNA"/>
</dbReference>
<reference evidence="2" key="1">
    <citation type="submission" date="2021-06" db="EMBL/GenBank/DDBJ databases">
        <authorList>
            <person name="Kallberg Y."/>
            <person name="Tangrot J."/>
            <person name="Rosling A."/>
        </authorList>
    </citation>
    <scope>NUCLEOTIDE SEQUENCE</scope>
    <source>
        <strain evidence="2">FL966</strain>
    </source>
</reference>
<comment type="caution">
    <text evidence="2">The sequence shown here is derived from an EMBL/GenBank/DDBJ whole genome shotgun (WGS) entry which is preliminary data.</text>
</comment>
<sequence length="102" mass="11381">MLKLLAILLTILLISNAVIVTADTVKGKWFDRIVLIVFENTNYTDAIADPYFKEITTRSNGVLLSQYYAVEHPSEPNYIAHIAGSTYGILDDNNYNIAAETL</sequence>
<dbReference type="AlphaFoldDB" id="A0A9N9PG94"/>
<feature type="chain" id="PRO_5040113338" evidence="1">
    <location>
        <begin position="18"/>
        <end position="102"/>
    </location>
</feature>
<evidence type="ECO:0000313" key="3">
    <source>
        <dbReference type="Proteomes" id="UP000789759"/>
    </source>
</evidence>
<dbReference type="Proteomes" id="UP000789759">
    <property type="component" value="Unassembled WGS sequence"/>
</dbReference>
<protein>
    <submittedName>
        <fullName evidence="2">2555_t:CDS:1</fullName>
    </submittedName>
</protein>
<gene>
    <name evidence="2" type="ORF">CPELLU_LOCUS19406</name>
</gene>
<keyword evidence="1" id="KW-0732">Signal</keyword>